<reference evidence="2" key="1">
    <citation type="submission" date="2021-10" db="EMBL/GenBank/DDBJ databases">
        <title>Streptomonospora sp. nov., isolated from mangrove soil.</title>
        <authorList>
            <person name="Chen X."/>
            <person name="Ge X."/>
            <person name="Liu W."/>
        </authorList>
    </citation>
    <scope>NUCLEOTIDE SEQUENCE</scope>
    <source>
        <strain evidence="2">S1-112</strain>
    </source>
</reference>
<feature type="compositionally biased region" description="Low complexity" evidence="1">
    <location>
        <begin position="178"/>
        <end position="196"/>
    </location>
</feature>
<dbReference type="AlphaFoldDB" id="A0A9X3SF47"/>
<gene>
    <name evidence="2" type="ORF">LG943_19855</name>
</gene>
<proteinExistence type="predicted"/>
<dbReference type="RefSeq" id="WP_270073800.1">
    <property type="nucleotide sequence ID" value="NZ_JAJAQC010000037.1"/>
</dbReference>
<evidence type="ECO:0000313" key="3">
    <source>
        <dbReference type="Proteomes" id="UP001140076"/>
    </source>
</evidence>
<dbReference type="Proteomes" id="UP001140076">
    <property type="component" value="Unassembled WGS sequence"/>
</dbReference>
<organism evidence="2 3">
    <name type="scientific">Streptomonospora mangrovi</name>
    <dbReference type="NCBI Taxonomy" id="2883123"/>
    <lineage>
        <taxon>Bacteria</taxon>
        <taxon>Bacillati</taxon>
        <taxon>Actinomycetota</taxon>
        <taxon>Actinomycetes</taxon>
        <taxon>Streptosporangiales</taxon>
        <taxon>Nocardiopsidaceae</taxon>
        <taxon>Streptomonospora</taxon>
    </lineage>
</organism>
<comment type="caution">
    <text evidence="2">The sequence shown here is derived from an EMBL/GenBank/DDBJ whole genome shotgun (WGS) entry which is preliminary data.</text>
</comment>
<evidence type="ECO:0000313" key="2">
    <source>
        <dbReference type="EMBL" id="MDA0566548.1"/>
    </source>
</evidence>
<accession>A0A9X3SF47</accession>
<evidence type="ECO:0000256" key="1">
    <source>
        <dbReference type="SAM" id="MobiDB-lite"/>
    </source>
</evidence>
<feature type="region of interest" description="Disordered" evidence="1">
    <location>
        <begin position="178"/>
        <end position="241"/>
    </location>
</feature>
<name>A0A9X3SF47_9ACTN</name>
<dbReference type="EMBL" id="JAJAQC010000037">
    <property type="protein sequence ID" value="MDA0566548.1"/>
    <property type="molecule type" value="Genomic_DNA"/>
</dbReference>
<keyword evidence="3" id="KW-1185">Reference proteome</keyword>
<sequence length="241" mass="25950">MQDLLLVLTGAAISLVTSVVVTWLQARHVRRGEIRIATRDSTRRLTSVFIAEREAAETDGAEPTDALAEAEVMCIAIADRRTRERMRALVRLLREIRLPELQRLSGVQPAIGRRLLCDHALEVLGAHFRSERLPAVPAAVQRMLDVEDEALSIHAGGGRPVAEDTGGAPAIAAKTGPIAAPEAPAAEEAPAAPAPRGRIRRKPRAEDDAATAPAKPARRSKAKAAAEPEDEDDTHSAFWND</sequence>
<protein>
    <submittedName>
        <fullName evidence="2">Uncharacterized protein</fullName>
    </submittedName>
</protein>